<dbReference type="InterPro" id="IPR013149">
    <property type="entry name" value="ADH-like_C"/>
</dbReference>
<keyword evidence="5" id="KW-0520">NAD</keyword>
<name>A0A6S6Y157_9PROT</name>
<dbReference type="PANTHER" id="PTHR43880">
    <property type="entry name" value="ALCOHOL DEHYDROGENASE"/>
    <property type="match status" value="1"/>
</dbReference>
<comment type="cofactor">
    <cofactor evidence="1 6">
        <name>Zn(2+)</name>
        <dbReference type="ChEBI" id="CHEBI:29105"/>
    </cofactor>
</comment>
<dbReference type="OrthoDB" id="9773078at2"/>
<dbReference type="FunFam" id="3.40.50.720:FF:000003">
    <property type="entry name" value="S-(hydroxymethyl)glutathione dehydrogenase"/>
    <property type="match status" value="1"/>
</dbReference>
<dbReference type="GO" id="GO:0051903">
    <property type="term" value="F:S-(hydroxymethyl)glutathione dehydrogenase [NAD(P)+] activity"/>
    <property type="evidence" value="ECO:0007669"/>
    <property type="project" value="TreeGrafter"/>
</dbReference>
<dbReference type="InterPro" id="IPR020843">
    <property type="entry name" value="ER"/>
</dbReference>
<proteinExistence type="inferred from homology"/>
<organism evidence="8 9">
    <name type="scientific">Denitratisoma oestradiolicum</name>
    <dbReference type="NCBI Taxonomy" id="311182"/>
    <lineage>
        <taxon>Bacteria</taxon>
        <taxon>Pseudomonadati</taxon>
        <taxon>Pseudomonadota</taxon>
        <taxon>Betaproteobacteria</taxon>
        <taxon>Nitrosomonadales</taxon>
        <taxon>Sterolibacteriaceae</taxon>
        <taxon>Denitratisoma</taxon>
    </lineage>
</organism>
<keyword evidence="3 6" id="KW-0862">Zinc</keyword>
<dbReference type="EC" id="1.1.99.-" evidence="8"/>
<evidence type="ECO:0000256" key="3">
    <source>
        <dbReference type="ARBA" id="ARBA00022833"/>
    </source>
</evidence>
<dbReference type="InterPro" id="IPR011032">
    <property type="entry name" value="GroES-like_sf"/>
</dbReference>
<evidence type="ECO:0000256" key="5">
    <source>
        <dbReference type="ARBA" id="ARBA00023027"/>
    </source>
</evidence>
<dbReference type="SUPFAM" id="SSF50129">
    <property type="entry name" value="GroES-like"/>
    <property type="match status" value="2"/>
</dbReference>
<dbReference type="PROSITE" id="PS00059">
    <property type="entry name" value="ADH_ZINC"/>
    <property type="match status" value="1"/>
</dbReference>
<dbReference type="PANTHER" id="PTHR43880:SF12">
    <property type="entry name" value="ALCOHOL DEHYDROGENASE CLASS-3"/>
    <property type="match status" value="1"/>
</dbReference>
<dbReference type="SUPFAM" id="SSF51735">
    <property type="entry name" value="NAD(P)-binding Rossmann-fold domains"/>
    <property type="match status" value="1"/>
</dbReference>
<dbReference type="Pfam" id="PF00107">
    <property type="entry name" value="ADH_zinc_N"/>
    <property type="match status" value="1"/>
</dbReference>
<dbReference type="KEGG" id="doe:DENOEST_1729"/>
<sequence length="369" mass="38497">MRAAILEKQGQPIQIVDDVEIAMPRQGEVCIKVAFCSLCHSDYSVVSGVYPVSEPIIVGHEAAGVVVSVGPGVKSLAAGDHVVINAIYPCGQCYFCQRGNFGICSYSSPGLMTHTLPDGETGLLRHGRRVLRGIGAGALAEYTIAPEASAVRIDPDIPLDVACVTGCAVRTGVGAVLNTADVEAGATVLILGCGGVGLSAIQGARLTAARIVIASDPNPTRREMALRLGATHVLDPAREDVVASTLSLTNGIGADYGFETAGIAQLIETAINAIRPGGTAVCVGAPPFEDSATIRNVVLFASQEKKLTGSLLGGAHPKFDIERLLSFWKTGRLDLESLITCKRPLSEINEAFQDLKEGKGIRTVIEISG</sequence>
<evidence type="ECO:0000256" key="4">
    <source>
        <dbReference type="ARBA" id="ARBA00023002"/>
    </source>
</evidence>
<dbReference type="InterPro" id="IPR002328">
    <property type="entry name" value="ADH_Zn_CS"/>
</dbReference>
<evidence type="ECO:0000256" key="1">
    <source>
        <dbReference type="ARBA" id="ARBA00001947"/>
    </source>
</evidence>
<evidence type="ECO:0000256" key="2">
    <source>
        <dbReference type="ARBA" id="ARBA00022723"/>
    </source>
</evidence>
<dbReference type="GO" id="GO:0008270">
    <property type="term" value="F:zinc ion binding"/>
    <property type="evidence" value="ECO:0007669"/>
    <property type="project" value="InterPro"/>
</dbReference>
<dbReference type="EMBL" id="LR778301">
    <property type="protein sequence ID" value="CAB1368894.1"/>
    <property type="molecule type" value="Genomic_DNA"/>
</dbReference>
<gene>
    <name evidence="8" type="ORF">DENOEST_1729</name>
</gene>
<evidence type="ECO:0000259" key="7">
    <source>
        <dbReference type="SMART" id="SM00829"/>
    </source>
</evidence>
<protein>
    <submittedName>
        <fullName evidence="8">NDMA-dependent alcohol dehydrogenase</fullName>
        <ecNumber evidence="8">1.1.99.-</ecNumber>
    </submittedName>
</protein>
<dbReference type="RefSeq" id="WP_145768927.1">
    <property type="nucleotide sequence ID" value="NZ_LR778301.1"/>
</dbReference>
<reference evidence="8 9" key="1">
    <citation type="submission" date="2020-03" db="EMBL/GenBank/DDBJ databases">
        <authorList>
            <consortium name="Genoscope - CEA"/>
            <person name="William W."/>
        </authorList>
    </citation>
    <scope>NUCLEOTIDE SEQUENCE [LARGE SCALE GENOMIC DNA]</scope>
    <source>
        <strain evidence="9">DSM 16959</strain>
    </source>
</reference>
<dbReference type="Proteomes" id="UP000515733">
    <property type="component" value="Chromosome"/>
</dbReference>
<dbReference type="CDD" id="cd08279">
    <property type="entry name" value="Zn_ADH_class_III"/>
    <property type="match status" value="1"/>
</dbReference>
<dbReference type="GO" id="GO:0046294">
    <property type="term" value="P:formaldehyde catabolic process"/>
    <property type="evidence" value="ECO:0007669"/>
    <property type="project" value="TreeGrafter"/>
</dbReference>
<dbReference type="InterPro" id="IPR013154">
    <property type="entry name" value="ADH-like_N"/>
</dbReference>
<evidence type="ECO:0000256" key="6">
    <source>
        <dbReference type="RuleBase" id="RU361277"/>
    </source>
</evidence>
<keyword evidence="9" id="KW-1185">Reference proteome</keyword>
<evidence type="ECO:0000313" key="8">
    <source>
        <dbReference type="EMBL" id="CAB1368894.1"/>
    </source>
</evidence>
<evidence type="ECO:0000313" key="9">
    <source>
        <dbReference type="Proteomes" id="UP000515733"/>
    </source>
</evidence>
<comment type="similarity">
    <text evidence="6">Belongs to the zinc-containing alcohol dehydrogenase family.</text>
</comment>
<dbReference type="SMART" id="SM00829">
    <property type="entry name" value="PKS_ER"/>
    <property type="match status" value="1"/>
</dbReference>
<feature type="domain" description="Enoyl reductase (ER)" evidence="7">
    <location>
        <begin position="10"/>
        <end position="365"/>
    </location>
</feature>
<dbReference type="Gene3D" id="3.90.180.10">
    <property type="entry name" value="Medium-chain alcohol dehydrogenases, catalytic domain"/>
    <property type="match status" value="1"/>
</dbReference>
<dbReference type="Gene3D" id="3.40.50.720">
    <property type="entry name" value="NAD(P)-binding Rossmann-like Domain"/>
    <property type="match status" value="1"/>
</dbReference>
<dbReference type="GO" id="GO:0005829">
    <property type="term" value="C:cytosol"/>
    <property type="evidence" value="ECO:0007669"/>
    <property type="project" value="TreeGrafter"/>
</dbReference>
<dbReference type="Pfam" id="PF08240">
    <property type="entry name" value="ADH_N"/>
    <property type="match status" value="1"/>
</dbReference>
<keyword evidence="2 6" id="KW-0479">Metal-binding</keyword>
<dbReference type="AlphaFoldDB" id="A0A6S6Y157"/>
<dbReference type="InterPro" id="IPR036291">
    <property type="entry name" value="NAD(P)-bd_dom_sf"/>
</dbReference>
<keyword evidence="4 8" id="KW-0560">Oxidoreductase</keyword>
<accession>A0A6S6Y157</accession>